<dbReference type="EMBL" id="AOIQ01000008">
    <property type="protein sequence ID" value="ELZ12584.1"/>
    <property type="molecule type" value="Genomic_DNA"/>
</dbReference>
<dbReference type="Pfam" id="PF12690">
    <property type="entry name" value="BsuPI"/>
    <property type="match status" value="1"/>
</dbReference>
<accession>M0BSD0</accession>
<dbReference type="STRING" id="1227490.C479_04287"/>
<evidence type="ECO:0000259" key="1">
    <source>
        <dbReference type="Pfam" id="PF12690"/>
    </source>
</evidence>
<evidence type="ECO:0000313" key="3">
    <source>
        <dbReference type="Proteomes" id="UP000011560"/>
    </source>
</evidence>
<dbReference type="Proteomes" id="UP000011560">
    <property type="component" value="Unassembled WGS sequence"/>
</dbReference>
<name>M0BSD0_9EURY</name>
<reference evidence="2 3" key="1">
    <citation type="journal article" date="2014" name="PLoS Genet.">
        <title>Phylogenetically driven sequencing of extremely halophilic archaea reveals strategies for static and dynamic osmo-response.</title>
        <authorList>
            <person name="Becker E.A."/>
            <person name="Seitzer P.M."/>
            <person name="Tritt A."/>
            <person name="Larsen D."/>
            <person name="Krusor M."/>
            <person name="Yao A.I."/>
            <person name="Wu D."/>
            <person name="Madern D."/>
            <person name="Eisen J.A."/>
            <person name="Darling A.E."/>
            <person name="Facciotti M.T."/>
        </authorList>
    </citation>
    <scope>NUCLEOTIDE SEQUENCE [LARGE SCALE GENOMIC DNA]</scope>
    <source>
        <strain evidence="2 3">JCM 14624</strain>
    </source>
</reference>
<organism evidence="2 3">
    <name type="scientific">Halovivax asiaticus JCM 14624</name>
    <dbReference type="NCBI Taxonomy" id="1227490"/>
    <lineage>
        <taxon>Archaea</taxon>
        <taxon>Methanobacteriati</taxon>
        <taxon>Methanobacteriota</taxon>
        <taxon>Stenosarchaea group</taxon>
        <taxon>Halobacteria</taxon>
        <taxon>Halobacteriales</taxon>
        <taxon>Natrialbaceae</taxon>
        <taxon>Halovivax</taxon>
    </lineage>
</organism>
<sequence length="160" mass="17461">MQLPTHRSVAGESWTDRSTAFYTGEPSTTDPPRFGPTVAKIYEHVPEIPRMTLEGRLDAASADGTVQFTLAVENTGDDPVTAQFRNGCRADVAVVDDGTEIWRYTDGRMFTQVLGSEEFDPGETRTFEVTWDDPQPGSYTAVGELTAANCSCEAETTLSI</sequence>
<dbReference type="AlphaFoldDB" id="M0BSD0"/>
<gene>
    <name evidence="2" type="ORF">C479_04287</name>
</gene>
<dbReference type="InterPro" id="IPR020481">
    <property type="entry name" value="Intracell_prot_inh_BsuPI"/>
</dbReference>
<proteinExistence type="predicted"/>
<feature type="domain" description="Intracellular proteinase inhibitor BsuPI" evidence="1">
    <location>
        <begin position="53"/>
        <end position="149"/>
    </location>
</feature>
<dbReference type="Gene3D" id="2.60.40.2360">
    <property type="entry name" value="Intracellular proteinase inhibitor BsuPI"/>
    <property type="match status" value="1"/>
</dbReference>
<comment type="caution">
    <text evidence="2">The sequence shown here is derived from an EMBL/GenBank/DDBJ whole genome shotgun (WGS) entry which is preliminary data.</text>
</comment>
<dbReference type="InterPro" id="IPR038144">
    <property type="entry name" value="IPI"/>
</dbReference>
<protein>
    <recommendedName>
        <fullName evidence="1">Intracellular proteinase inhibitor BsuPI domain-containing protein</fullName>
    </recommendedName>
</protein>
<evidence type="ECO:0000313" key="2">
    <source>
        <dbReference type="EMBL" id="ELZ12584.1"/>
    </source>
</evidence>
<keyword evidence="3" id="KW-1185">Reference proteome</keyword>